<feature type="region of interest" description="Disordered" evidence="1">
    <location>
        <begin position="63"/>
        <end position="83"/>
    </location>
</feature>
<protein>
    <submittedName>
        <fullName evidence="2">Uncharacterized protein</fullName>
    </submittedName>
</protein>
<accession>A0A9P0HLK9</accession>
<keyword evidence="3" id="KW-1185">Reference proteome</keyword>
<evidence type="ECO:0000313" key="3">
    <source>
        <dbReference type="Proteomes" id="UP001152798"/>
    </source>
</evidence>
<sequence length="156" mass="17584">MQRSRCRHGVGVVNIAARNPHHDVSDNYTRHTVTRSSLVCLITRLSVVRGSWLSAPDWPSGEVPVTSRVGGAERPPAPPTCPSPTPSLLVLSQLRTPEPHLAALLSHRNQAFRNWLLKLHRTPIEIRLLDISSRSWITSKRRYAAIPRPNSCFRHR</sequence>
<dbReference type="Proteomes" id="UP001152798">
    <property type="component" value="Chromosome 6"/>
</dbReference>
<proteinExistence type="predicted"/>
<gene>
    <name evidence="2" type="ORF">NEZAVI_LOCUS13238</name>
</gene>
<name>A0A9P0HLK9_NEZVI</name>
<dbReference type="EMBL" id="OV725082">
    <property type="protein sequence ID" value="CAH1404923.1"/>
    <property type="molecule type" value="Genomic_DNA"/>
</dbReference>
<organism evidence="2 3">
    <name type="scientific">Nezara viridula</name>
    <name type="common">Southern green stink bug</name>
    <name type="synonym">Cimex viridulus</name>
    <dbReference type="NCBI Taxonomy" id="85310"/>
    <lineage>
        <taxon>Eukaryota</taxon>
        <taxon>Metazoa</taxon>
        <taxon>Ecdysozoa</taxon>
        <taxon>Arthropoda</taxon>
        <taxon>Hexapoda</taxon>
        <taxon>Insecta</taxon>
        <taxon>Pterygota</taxon>
        <taxon>Neoptera</taxon>
        <taxon>Paraneoptera</taxon>
        <taxon>Hemiptera</taxon>
        <taxon>Heteroptera</taxon>
        <taxon>Panheteroptera</taxon>
        <taxon>Pentatomomorpha</taxon>
        <taxon>Pentatomoidea</taxon>
        <taxon>Pentatomidae</taxon>
        <taxon>Pentatominae</taxon>
        <taxon>Nezara</taxon>
    </lineage>
</organism>
<evidence type="ECO:0000313" key="2">
    <source>
        <dbReference type="EMBL" id="CAH1404923.1"/>
    </source>
</evidence>
<dbReference type="AlphaFoldDB" id="A0A9P0HLK9"/>
<reference evidence="2" key="1">
    <citation type="submission" date="2022-01" db="EMBL/GenBank/DDBJ databases">
        <authorList>
            <person name="King R."/>
        </authorList>
    </citation>
    <scope>NUCLEOTIDE SEQUENCE</scope>
</reference>
<evidence type="ECO:0000256" key="1">
    <source>
        <dbReference type="SAM" id="MobiDB-lite"/>
    </source>
</evidence>